<dbReference type="Pfam" id="PF19745">
    <property type="entry name" value="FUT8_N_cat"/>
    <property type="match status" value="1"/>
</dbReference>
<dbReference type="PANTHER" id="PTHR13132">
    <property type="entry name" value="ALPHA- 1,6 -FUCOSYLTRANSFERASE"/>
    <property type="match status" value="1"/>
</dbReference>
<evidence type="ECO:0000313" key="10">
    <source>
        <dbReference type="Proteomes" id="UP001142055"/>
    </source>
</evidence>
<feature type="domain" description="GT23" evidence="8">
    <location>
        <begin position="192"/>
        <end position="497"/>
    </location>
</feature>
<dbReference type="AlphaFoldDB" id="A0A9Q0M6N2"/>
<feature type="transmembrane region" description="Helical" evidence="6">
    <location>
        <begin position="14"/>
        <end position="34"/>
    </location>
</feature>
<dbReference type="GO" id="GO:0046921">
    <property type="term" value="F:alpha-(1-&gt;6)-fucosyltransferase activity"/>
    <property type="evidence" value="ECO:0007669"/>
    <property type="project" value="TreeGrafter"/>
</dbReference>
<dbReference type="CDD" id="cd11792">
    <property type="entry name" value="SH3_Fut8"/>
    <property type="match status" value="1"/>
</dbReference>
<dbReference type="SUPFAM" id="SSF50044">
    <property type="entry name" value="SH3-domain"/>
    <property type="match status" value="1"/>
</dbReference>
<comment type="similarity">
    <text evidence="5">Belongs to the glycosyltransferase 23 family.</text>
</comment>
<dbReference type="InterPro" id="IPR045573">
    <property type="entry name" value="Fut8_N_cat"/>
</dbReference>
<protein>
    <recommendedName>
        <fullName evidence="11">Alpha-(1,6)-fucosyltransferase</fullName>
    </recommendedName>
</protein>
<dbReference type="InterPro" id="IPR001452">
    <property type="entry name" value="SH3_domain"/>
</dbReference>
<dbReference type="PROSITE" id="PS50002">
    <property type="entry name" value="SH3"/>
    <property type="match status" value="1"/>
</dbReference>
<evidence type="ECO:0000256" key="4">
    <source>
        <dbReference type="PROSITE-ProRule" id="PRU00192"/>
    </source>
</evidence>
<feature type="domain" description="SH3" evidence="7">
    <location>
        <begin position="506"/>
        <end position="567"/>
    </location>
</feature>
<keyword evidence="1 4" id="KW-0728">SH3 domain</keyword>
<keyword evidence="6" id="KW-1133">Transmembrane helix</keyword>
<keyword evidence="3 5" id="KW-0808">Transferase</keyword>
<evidence type="ECO:0000256" key="5">
    <source>
        <dbReference type="PROSITE-ProRule" id="PRU00992"/>
    </source>
</evidence>
<dbReference type="InterPro" id="IPR027350">
    <property type="entry name" value="GT23_dom"/>
</dbReference>
<dbReference type="PANTHER" id="PTHR13132:SF29">
    <property type="entry name" value="ALPHA-(1,6)-FUCOSYLTRANSFERASE"/>
    <property type="match status" value="1"/>
</dbReference>
<dbReference type="InterPro" id="IPR036028">
    <property type="entry name" value="SH3-like_dom_sf"/>
</dbReference>
<comment type="caution">
    <text evidence="9">The sequence shown here is derived from an EMBL/GenBank/DDBJ whole genome shotgun (WGS) entry which is preliminary data.</text>
</comment>
<sequence>MITFLSINNFTKHFIVAFLLFFLFVIIFNGGFGWHSNEYEDVDTSGEIILARLSRAMAELHALKAQNEELRNLIQNFAPLNSKPKFVESQLKLVSYQDSDHERDSTLSSVSDLEYELSRRKLKTDINELWNYIKQNVNQTSPFLKDLKNSLLYDIDTISRRNDHWRRNELEKLSNYVQERITKLQNPENCQSARKLVCNLNKGCGFGCQMHHLVYCMIVSMATSRTLVVNSKSWRYVGNRRMSNQKSLWELAFKPLSNSCLDDSGNPRGNWASGPNRDHNKVLDLPIIDSIRPRPNYLPLTIPEEISSKLITLHGAPIVWFIGQILKFLMKPSTEVEKYLNQKRKQFSFNSPIVGVHVRRTDKINTEASFHSLSEYMVHVSEFYDRLDLFNQRMNKKETVKRLVYLATDDISVWKKEIQKYEEKGYKFIGDYEISNTATVGRRYSFDSLKNIILDVWLLSETDYLVCTFSSQVCRLAYELMQSRVPHIDRHMDFFSLDDIYYFGGQSSHNQIALLDHQAQSSNEISMKIGDIIGIAGNHWNGYSKGVNRETKENGLFPGFKTAERIESAPFDLFQD</sequence>
<dbReference type="Proteomes" id="UP001142055">
    <property type="component" value="Chromosome 2"/>
</dbReference>
<dbReference type="OMA" id="SDGYEAW"/>
<dbReference type="CDD" id="cd11300">
    <property type="entry name" value="Fut8_like"/>
    <property type="match status" value="1"/>
</dbReference>
<evidence type="ECO:0000259" key="7">
    <source>
        <dbReference type="PROSITE" id="PS50002"/>
    </source>
</evidence>
<evidence type="ECO:0000259" key="8">
    <source>
        <dbReference type="PROSITE" id="PS51659"/>
    </source>
</evidence>
<keyword evidence="6" id="KW-0472">Membrane</keyword>
<dbReference type="PROSITE" id="PS51659">
    <property type="entry name" value="GT23"/>
    <property type="match status" value="1"/>
</dbReference>
<dbReference type="Gene3D" id="3.40.50.11350">
    <property type="match status" value="1"/>
</dbReference>
<gene>
    <name evidence="9" type="ORF">RDWZM_006720</name>
</gene>
<accession>A0A9Q0M6N2</accession>
<evidence type="ECO:0000313" key="9">
    <source>
        <dbReference type="EMBL" id="KAJ6220908.1"/>
    </source>
</evidence>
<proteinExistence type="inferred from homology"/>
<keyword evidence="10" id="KW-1185">Reference proteome</keyword>
<organism evidence="9 10">
    <name type="scientific">Blomia tropicalis</name>
    <name type="common">Mite</name>
    <dbReference type="NCBI Taxonomy" id="40697"/>
    <lineage>
        <taxon>Eukaryota</taxon>
        <taxon>Metazoa</taxon>
        <taxon>Ecdysozoa</taxon>
        <taxon>Arthropoda</taxon>
        <taxon>Chelicerata</taxon>
        <taxon>Arachnida</taxon>
        <taxon>Acari</taxon>
        <taxon>Acariformes</taxon>
        <taxon>Sarcoptiformes</taxon>
        <taxon>Astigmata</taxon>
        <taxon>Glycyphagoidea</taxon>
        <taxon>Echimyopodidae</taxon>
        <taxon>Blomia</taxon>
    </lineage>
</organism>
<evidence type="ECO:0000256" key="3">
    <source>
        <dbReference type="ARBA" id="ARBA00022679"/>
    </source>
</evidence>
<name>A0A9Q0M6N2_BLOTA</name>
<keyword evidence="6" id="KW-0812">Transmembrane</keyword>
<evidence type="ECO:0000256" key="2">
    <source>
        <dbReference type="ARBA" id="ARBA00022676"/>
    </source>
</evidence>
<reference evidence="9" key="1">
    <citation type="submission" date="2022-12" db="EMBL/GenBank/DDBJ databases">
        <title>Genome assemblies of Blomia tropicalis.</title>
        <authorList>
            <person name="Cui Y."/>
        </authorList>
    </citation>
    <scope>NUCLEOTIDE SEQUENCE</scope>
    <source>
        <tissue evidence="9">Adult mites</tissue>
    </source>
</reference>
<dbReference type="Gene3D" id="2.30.30.40">
    <property type="entry name" value="SH3 Domains"/>
    <property type="match status" value="1"/>
</dbReference>
<evidence type="ECO:0008006" key="11">
    <source>
        <dbReference type="Google" id="ProtNLM"/>
    </source>
</evidence>
<evidence type="ECO:0000256" key="1">
    <source>
        <dbReference type="ARBA" id="ARBA00022443"/>
    </source>
</evidence>
<feature type="region of interest" description="Important for donor substrate binding" evidence="5">
    <location>
        <begin position="359"/>
        <end position="360"/>
    </location>
</feature>
<dbReference type="GO" id="GO:0006487">
    <property type="term" value="P:protein N-linked glycosylation"/>
    <property type="evidence" value="ECO:0007669"/>
    <property type="project" value="TreeGrafter"/>
</dbReference>
<keyword evidence="2 5" id="KW-0328">Glycosyltransferase</keyword>
<dbReference type="EMBL" id="JAPWDV010000002">
    <property type="protein sequence ID" value="KAJ6220908.1"/>
    <property type="molecule type" value="Genomic_DNA"/>
</dbReference>
<dbReference type="InterPro" id="IPR035653">
    <property type="entry name" value="Fut8_SH3"/>
</dbReference>
<evidence type="ECO:0000256" key="6">
    <source>
        <dbReference type="SAM" id="Phobius"/>
    </source>
</evidence>
<dbReference type="FunFam" id="2.30.30.40:FF:000070">
    <property type="entry name" value="Alpha-(1,6)-fucosyltransferase"/>
    <property type="match status" value="1"/>
</dbReference>